<keyword evidence="3" id="KW-0560">Oxidoreductase</keyword>
<comment type="caution">
    <text evidence="6">The sequence shown here is derived from an EMBL/GenBank/DDBJ whole genome shotgun (WGS) entry which is preliminary data.</text>
</comment>
<evidence type="ECO:0000256" key="4">
    <source>
        <dbReference type="ARBA" id="ARBA00023033"/>
    </source>
</evidence>
<dbReference type="InterPro" id="IPR019952">
    <property type="entry name" value="F420_OxRdatse_Rv1855c_pred"/>
</dbReference>
<evidence type="ECO:0000256" key="1">
    <source>
        <dbReference type="ARBA" id="ARBA00022630"/>
    </source>
</evidence>
<dbReference type="Pfam" id="PF00296">
    <property type="entry name" value="Bac_luciferase"/>
    <property type="match status" value="1"/>
</dbReference>
<dbReference type="InterPro" id="IPR050172">
    <property type="entry name" value="SsuD_RutA_monooxygenase"/>
</dbReference>
<dbReference type="EMBL" id="VFPH01000002">
    <property type="protein sequence ID" value="TQM36588.1"/>
    <property type="molecule type" value="Genomic_DNA"/>
</dbReference>
<name>A0A543FRY7_9PSEU</name>
<dbReference type="OrthoDB" id="4029802at2"/>
<dbReference type="InterPro" id="IPR011251">
    <property type="entry name" value="Luciferase-like_dom"/>
</dbReference>
<dbReference type="Proteomes" id="UP000319818">
    <property type="component" value="Unassembled WGS sequence"/>
</dbReference>
<dbReference type="InterPro" id="IPR036661">
    <property type="entry name" value="Luciferase-like_sf"/>
</dbReference>
<evidence type="ECO:0000313" key="6">
    <source>
        <dbReference type="EMBL" id="TQM36588.1"/>
    </source>
</evidence>
<dbReference type="GO" id="GO:0008726">
    <property type="term" value="F:alkanesulfonate monooxygenase activity"/>
    <property type="evidence" value="ECO:0007669"/>
    <property type="project" value="TreeGrafter"/>
</dbReference>
<keyword evidence="4" id="KW-0503">Monooxygenase</keyword>
<evidence type="ECO:0000256" key="2">
    <source>
        <dbReference type="ARBA" id="ARBA00022643"/>
    </source>
</evidence>
<dbReference type="GO" id="GO:0046306">
    <property type="term" value="P:alkanesulfonate catabolic process"/>
    <property type="evidence" value="ECO:0007669"/>
    <property type="project" value="TreeGrafter"/>
</dbReference>
<dbReference type="SUPFAM" id="SSF51679">
    <property type="entry name" value="Bacterial luciferase-like"/>
    <property type="match status" value="1"/>
</dbReference>
<evidence type="ECO:0000259" key="5">
    <source>
        <dbReference type="Pfam" id="PF00296"/>
    </source>
</evidence>
<protein>
    <submittedName>
        <fullName evidence="6">F420-dependent oxidoreductase-like protein</fullName>
    </submittedName>
</protein>
<feature type="domain" description="Luciferase-like" evidence="5">
    <location>
        <begin position="18"/>
        <end position="252"/>
    </location>
</feature>
<keyword evidence="2" id="KW-0288">FMN</keyword>
<dbReference type="NCBIfam" id="TIGR03560">
    <property type="entry name" value="F420_Rv1855c"/>
    <property type="match status" value="1"/>
</dbReference>
<evidence type="ECO:0000313" key="7">
    <source>
        <dbReference type="Proteomes" id="UP000319818"/>
    </source>
</evidence>
<keyword evidence="1" id="KW-0285">Flavoprotein</keyword>
<evidence type="ECO:0000256" key="3">
    <source>
        <dbReference type="ARBA" id="ARBA00023002"/>
    </source>
</evidence>
<dbReference type="AlphaFoldDB" id="A0A543FRY7"/>
<gene>
    <name evidence="6" type="ORF">FB388_3769</name>
</gene>
<dbReference type="PANTHER" id="PTHR42847">
    <property type="entry name" value="ALKANESULFONATE MONOOXYGENASE"/>
    <property type="match status" value="1"/>
</dbReference>
<dbReference type="PANTHER" id="PTHR42847:SF4">
    <property type="entry name" value="ALKANESULFONATE MONOOXYGENASE-RELATED"/>
    <property type="match status" value="1"/>
</dbReference>
<keyword evidence="7" id="KW-1185">Reference proteome</keyword>
<reference evidence="6 7" key="1">
    <citation type="submission" date="2019-06" db="EMBL/GenBank/DDBJ databases">
        <title>Sequencing the genomes of 1000 actinobacteria strains.</title>
        <authorList>
            <person name="Klenk H.-P."/>
        </authorList>
    </citation>
    <scope>NUCLEOTIDE SEQUENCE [LARGE SCALE GENOMIC DNA]</scope>
    <source>
        <strain evidence="6 7">DSM 45511</strain>
    </source>
</reference>
<proteinExistence type="predicted"/>
<dbReference type="Gene3D" id="3.20.20.30">
    <property type="entry name" value="Luciferase-like domain"/>
    <property type="match status" value="1"/>
</dbReference>
<sequence length="324" mass="35881">MKISLYLPTGLGHEFAGHPDPVAAFETIVELARTADESGYETVWAPDHFVTLPPTPAYMFECWTTLAALARETHRVRIGQMVTGVSYRNPAVQAKMASTLDVLSGGRFTFGIGAGWYEAEYLSYGYDFPAAPERLARLKEAAQIIRSMWTEPTTTFEGRYYQVRDAINEPKGVQAPHPPMMIAGSGEKVTLRTVAELGDACNIQTSPQEFERKDAILRRHCEEVGRPHEEIHRTSTSYCIIADSDEEASAQVPPWAPAVFPGDLASYGLIGTLETIRGRLAAYEDAGVQELLVSFHDCLDPERVRQFAAEFLSPAVDGSYVFKR</sequence>
<organism evidence="6 7">
    <name type="scientific">Pseudonocardia cypriaca</name>
    <dbReference type="NCBI Taxonomy" id="882449"/>
    <lineage>
        <taxon>Bacteria</taxon>
        <taxon>Bacillati</taxon>
        <taxon>Actinomycetota</taxon>
        <taxon>Actinomycetes</taxon>
        <taxon>Pseudonocardiales</taxon>
        <taxon>Pseudonocardiaceae</taxon>
        <taxon>Pseudonocardia</taxon>
    </lineage>
</organism>
<accession>A0A543FRY7</accession>
<dbReference type="RefSeq" id="WP_142103474.1">
    <property type="nucleotide sequence ID" value="NZ_VFPH01000002.1"/>
</dbReference>